<dbReference type="OrthoDB" id="2162994at2759"/>
<dbReference type="OMA" id="NACADCK"/>
<feature type="region of interest" description="Disordered" evidence="5">
    <location>
        <begin position="73"/>
        <end position="106"/>
    </location>
</feature>
<keyword evidence="8" id="KW-1185">Reference proteome</keyword>
<protein>
    <recommendedName>
        <fullName evidence="6">GATA-type domain-containing protein</fullName>
    </recommendedName>
</protein>
<dbReference type="eggNOG" id="KOG1601">
    <property type="taxonomic scope" value="Eukaryota"/>
</dbReference>
<sequence length="208" mass="23094">MIQGAALRAPTPVYGHSHFKKFWLKKKEIEDAEERLRVVSAQRPKPSYSSIEHSSLTKSVRFSMGKSELDYAFSLSSDNSSDNGASDRKKKEEEETGDLSSISPRTPTPVNACADCKTVKTPLWRNGPLGPKSLCNACGIRYKKLGKKVNASNGSPRGIKRKDEVEAVEDKFWKRRPFLPKKGRVIDRDEKEGAMLLMALSCGLVAPP</sequence>
<accession>W1PXK4</accession>
<dbReference type="Gene3D" id="3.30.50.10">
    <property type="entry name" value="Erythroid Transcription Factor GATA-1, subunit A"/>
    <property type="match status" value="1"/>
</dbReference>
<dbReference type="HOGENOM" id="CLU_1322489_0_0_1"/>
<evidence type="ECO:0000256" key="1">
    <source>
        <dbReference type="ARBA" id="ARBA00022723"/>
    </source>
</evidence>
<dbReference type="AlphaFoldDB" id="W1PXK4"/>
<dbReference type="Proteomes" id="UP000017836">
    <property type="component" value="Unassembled WGS sequence"/>
</dbReference>
<evidence type="ECO:0000313" key="8">
    <source>
        <dbReference type="Proteomes" id="UP000017836"/>
    </source>
</evidence>
<dbReference type="InterPro" id="IPR052138">
    <property type="entry name" value="GATA_ZnFinger_Domain"/>
</dbReference>
<organism evidence="7 8">
    <name type="scientific">Amborella trichopoda</name>
    <dbReference type="NCBI Taxonomy" id="13333"/>
    <lineage>
        <taxon>Eukaryota</taxon>
        <taxon>Viridiplantae</taxon>
        <taxon>Streptophyta</taxon>
        <taxon>Embryophyta</taxon>
        <taxon>Tracheophyta</taxon>
        <taxon>Spermatophyta</taxon>
        <taxon>Magnoliopsida</taxon>
        <taxon>Amborellales</taxon>
        <taxon>Amborellaceae</taxon>
        <taxon>Amborella</taxon>
    </lineage>
</organism>
<reference evidence="8" key="1">
    <citation type="journal article" date="2013" name="Science">
        <title>The Amborella genome and the evolution of flowering plants.</title>
        <authorList>
            <consortium name="Amborella Genome Project"/>
        </authorList>
    </citation>
    <scope>NUCLEOTIDE SEQUENCE [LARGE SCALE GENOMIC DNA]</scope>
</reference>
<dbReference type="GO" id="GO:0006355">
    <property type="term" value="P:regulation of DNA-templated transcription"/>
    <property type="evidence" value="ECO:0000318"/>
    <property type="project" value="GO_Central"/>
</dbReference>
<keyword evidence="2 4" id="KW-0863">Zinc-finger</keyword>
<gene>
    <name evidence="7" type="ORF">AMTR_s00025p00250380</name>
</gene>
<dbReference type="Pfam" id="PF00320">
    <property type="entry name" value="GATA"/>
    <property type="match status" value="1"/>
</dbReference>
<dbReference type="GO" id="GO:0005634">
    <property type="term" value="C:nucleus"/>
    <property type="evidence" value="ECO:0000318"/>
    <property type="project" value="GO_Central"/>
</dbReference>
<dbReference type="PANTHER" id="PTHR47255:SF4">
    <property type="entry name" value="GATA ZINC FINGER DOMAIN-CONTAINING PROTEIN 12"/>
    <property type="match status" value="1"/>
</dbReference>
<dbReference type="PROSITE" id="PS00344">
    <property type="entry name" value="GATA_ZN_FINGER_1"/>
    <property type="match status" value="1"/>
</dbReference>
<dbReference type="GO" id="GO:0008270">
    <property type="term" value="F:zinc ion binding"/>
    <property type="evidence" value="ECO:0007669"/>
    <property type="project" value="UniProtKB-KW"/>
</dbReference>
<dbReference type="SMART" id="SM00401">
    <property type="entry name" value="ZnF_GATA"/>
    <property type="match status" value="1"/>
</dbReference>
<dbReference type="PANTHER" id="PTHR47255">
    <property type="entry name" value="GATA TRANSCRIPTION FACTOR 22-RELATED"/>
    <property type="match status" value="1"/>
</dbReference>
<evidence type="ECO:0000313" key="7">
    <source>
        <dbReference type="EMBL" id="ERN12699.1"/>
    </source>
</evidence>
<keyword evidence="3" id="KW-0862">Zinc</keyword>
<dbReference type="SUPFAM" id="SSF57716">
    <property type="entry name" value="Glucocorticoid receptor-like (DNA-binding domain)"/>
    <property type="match status" value="1"/>
</dbReference>
<dbReference type="STRING" id="13333.W1PXK4"/>
<evidence type="ECO:0000256" key="5">
    <source>
        <dbReference type="SAM" id="MobiDB-lite"/>
    </source>
</evidence>
<dbReference type="KEGG" id="atr:18440920"/>
<feature type="compositionally biased region" description="Low complexity" evidence="5">
    <location>
        <begin position="74"/>
        <end position="84"/>
    </location>
</feature>
<evidence type="ECO:0000256" key="4">
    <source>
        <dbReference type="PROSITE-ProRule" id="PRU00094"/>
    </source>
</evidence>
<feature type="domain" description="GATA-type" evidence="6">
    <location>
        <begin position="107"/>
        <end position="162"/>
    </location>
</feature>
<proteinExistence type="predicted"/>
<evidence type="ECO:0000256" key="3">
    <source>
        <dbReference type="ARBA" id="ARBA00022833"/>
    </source>
</evidence>
<keyword evidence="1" id="KW-0479">Metal-binding</keyword>
<dbReference type="Gramene" id="ERN12699">
    <property type="protein sequence ID" value="ERN12699"/>
    <property type="gene ID" value="AMTR_s00025p00250380"/>
</dbReference>
<dbReference type="EMBL" id="KI392614">
    <property type="protein sequence ID" value="ERN12699.1"/>
    <property type="molecule type" value="Genomic_DNA"/>
</dbReference>
<evidence type="ECO:0000259" key="6">
    <source>
        <dbReference type="PROSITE" id="PS50114"/>
    </source>
</evidence>
<dbReference type="GO" id="GO:0000976">
    <property type="term" value="F:transcription cis-regulatory region binding"/>
    <property type="evidence" value="ECO:0000318"/>
    <property type="project" value="GO_Central"/>
</dbReference>
<dbReference type="PROSITE" id="PS50114">
    <property type="entry name" value="GATA_ZN_FINGER_2"/>
    <property type="match status" value="1"/>
</dbReference>
<dbReference type="InterPro" id="IPR013088">
    <property type="entry name" value="Znf_NHR/GATA"/>
</dbReference>
<evidence type="ECO:0000256" key="2">
    <source>
        <dbReference type="ARBA" id="ARBA00022771"/>
    </source>
</evidence>
<dbReference type="CDD" id="cd00202">
    <property type="entry name" value="ZnF_GATA"/>
    <property type="match status" value="1"/>
</dbReference>
<dbReference type="InterPro" id="IPR000679">
    <property type="entry name" value="Znf_GATA"/>
</dbReference>
<name>W1PXK4_AMBTC</name>